<sequence>KPKKKAASDAVFLCSLGLSLAVKISSSSRSTIQIARGETIKLECKFSLASTDVGALDIEWVLMNPDMTANDDLIVFTGNNLFKETCNVRDRLKFVSSDPGLGDASIELTDLKLSDTGTYLCKVKKTPGLDTQKIVLAVLVKPSKPKCWIEGNKEKGGEAILKCKSSEGSIPLVYTWERVGGQSASLPPTAVKGLESGDLIVRNNSDAFSGTYHCMVKNGVGQEECVAHLTTVSSANRAGIIAGAIIGALLLLLLLLLLLCCLCWCCRKRRNKYERENEIMAFSQYGKLREICTLLPQHTVCFLLLNNIIGNFSFYNSYKYGCYKKKVLHDSDPPQSRASSRASSLRSHMGYQSHPAGYLRTPSLTPSARSDKAPGYKPSHMGRSPSSVISKTPSFASSPPPEKMEGYTLSRIEYNLNRMGGVPIMVPAVSREGYIV</sequence>
<protein>
    <recommendedName>
        <fullName evidence="9">Ig-like domain-containing protein</fullName>
    </recommendedName>
</protein>
<dbReference type="Gene3D" id="2.60.40.10">
    <property type="entry name" value="Immunoglobulins"/>
    <property type="match status" value="2"/>
</dbReference>
<dbReference type="Proteomes" id="UP000008672">
    <property type="component" value="Unassembled WGS sequence"/>
</dbReference>
<evidence type="ECO:0000256" key="6">
    <source>
        <dbReference type="SAM" id="MobiDB-lite"/>
    </source>
</evidence>
<dbReference type="InParanoid" id="H3ALD4"/>
<dbReference type="EMBL" id="AFYH01202817">
    <property type="status" value="NOT_ANNOTATED_CDS"/>
    <property type="molecule type" value="Genomic_DNA"/>
</dbReference>
<dbReference type="GeneTree" id="ENSGT00940000165076"/>
<dbReference type="Ensembl" id="ENSLACT00000010534.1">
    <property type="protein sequence ID" value="ENSLACP00000010455.1"/>
    <property type="gene ID" value="ENSLACG00000009211.1"/>
</dbReference>
<dbReference type="SMART" id="SM00408">
    <property type="entry name" value="IGc2"/>
    <property type="match status" value="2"/>
</dbReference>
<dbReference type="PANTHER" id="PTHR44468">
    <property type="entry name" value="COXSACKIEVIRUS AND ADENOVIRUS RECEPTOR-RELATED"/>
    <property type="match status" value="1"/>
</dbReference>
<reference evidence="10" key="3">
    <citation type="submission" date="2025-09" db="UniProtKB">
        <authorList>
            <consortium name="Ensembl"/>
        </authorList>
    </citation>
    <scope>IDENTIFICATION</scope>
</reference>
<accession>H3ALD4</accession>
<dbReference type="EMBL" id="AFYH01202818">
    <property type="status" value="NOT_ANNOTATED_CDS"/>
    <property type="molecule type" value="Genomic_DNA"/>
</dbReference>
<dbReference type="InterPro" id="IPR003598">
    <property type="entry name" value="Ig_sub2"/>
</dbReference>
<dbReference type="SMART" id="SM00406">
    <property type="entry name" value="IGv"/>
    <property type="match status" value="1"/>
</dbReference>
<dbReference type="InterPro" id="IPR007110">
    <property type="entry name" value="Ig-like_dom"/>
</dbReference>
<keyword evidence="8" id="KW-0732">Signal</keyword>
<dbReference type="GO" id="GO:0005923">
    <property type="term" value="C:bicellular tight junction"/>
    <property type="evidence" value="ECO:0007669"/>
    <property type="project" value="UniProtKB-SubCell"/>
</dbReference>
<keyword evidence="11" id="KW-1185">Reference proteome</keyword>
<dbReference type="InterPro" id="IPR052307">
    <property type="entry name" value="EJ_Adhesion_Regulator"/>
</dbReference>
<evidence type="ECO:0000259" key="9">
    <source>
        <dbReference type="PROSITE" id="PS50835"/>
    </source>
</evidence>
<dbReference type="eggNOG" id="ENOG502RXSJ">
    <property type="taxonomic scope" value="Eukaryota"/>
</dbReference>
<keyword evidence="4" id="KW-0965">Cell junction</keyword>
<feature type="domain" description="Ig-like" evidence="9">
    <location>
        <begin position="2"/>
        <end position="137"/>
    </location>
</feature>
<dbReference type="AlphaFoldDB" id="H3ALD4"/>
<evidence type="ECO:0000256" key="8">
    <source>
        <dbReference type="SAM" id="SignalP"/>
    </source>
</evidence>
<dbReference type="InterPro" id="IPR003599">
    <property type="entry name" value="Ig_sub"/>
</dbReference>
<keyword evidence="7" id="KW-0472">Membrane</keyword>
<evidence type="ECO:0000256" key="3">
    <source>
        <dbReference type="ARBA" id="ARBA00022427"/>
    </source>
</evidence>
<name>H3ALD4_LATCH</name>
<dbReference type="GO" id="GO:0005912">
    <property type="term" value="C:adherens junction"/>
    <property type="evidence" value="ECO:0007669"/>
    <property type="project" value="UniProtKB-SubCell"/>
</dbReference>
<dbReference type="HOGENOM" id="CLU_040549_0_0_1"/>
<reference evidence="10" key="2">
    <citation type="submission" date="2025-08" db="UniProtKB">
        <authorList>
            <consortium name="Ensembl"/>
        </authorList>
    </citation>
    <scope>IDENTIFICATION</scope>
</reference>
<dbReference type="EMBL" id="AFYH01202816">
    <property type="status" value="NOT_ANNOTATED_CDS"/>
    <property type="molecule type" value="Genomic_DNA"/>
</dbReference>
<dbReference type="PROSITE" id="PS50835">
    <property type="entry name" value="IG_LIKE"/>
    <property type="match status" value="2"/>
</dbReference>
<keyword evidence="7" id="KW-0812">Transmembrane</keyword>
<feature type="domain" description="Ig-like" evidence="9">
    <location>
        <begin position="145"/>
        <end position="233"/>
    </location>
</feature>
<evidence type="ECO:0000256" key="5">
    <source>
        <dbReference type="ARBA" id="ARBA00023768"/>
    </source>
</evidence>
<dbReference type="SMART" id="SM00409">
    <property type="entry name" value="IG"/>
    <property type="match status" value="2"/>
</dbReference>
<evidence type="ECO:0000256" key="2">
    <source>
        <dbReference type="ARBA" id="ARBA00004536"/>
    </source>
</evidence>
<feature type="transmembrane region" description="Helical" evidence="7">
    <location>
        <begin position="240"/>
        <end position="265"/>
    </location>
</feature>
<feature type="signal peptide" evidence="8">
    <location>
        <begin position="1"/>
        <end position="21"/>
    </location>
</feature>
<dbReference type="Pfam" id="PF07686">
    <property type="entry name" value="V-set"/>
    <property type="match status" value="1"/>
</dbReference>
<dbReference type="InterPro" id="IPR013106">
    <property type="entry name" value="Ig_V-set"/>
</dbReference>
<evidence type="ECO:0000313" key="10">
    <source>
        <dbReference type="Ensembl" id="ENSLACP00000010455.1"/>
    </source>
</evidence>
<proteinExistence type="predicted"/>
<keyword evidence="7" id="KW-1133">Transmembrane helix</keyword>
<feature type="chain" id="PRO_5003579279" description="Ig-like domain-containing protein" evidence="8">
    <location>
        <begin position="22"/>
        <end position="436"/>
    </location>
</feature>
<keyword evidence="3" id="KW-0796">Tight junction</keyword>
<comment type="subcellular location">
    <subcellularLocation>
        <location evidence="5">Basolateral cell membrane</location>
        <topology evidence="5">Single-pass type I membrane protein</topology>
    </subcellularLocation>
    <subcellularLocation>
        <location evidence="2">Cell junction</location>
        <location evidence="2">Adherens junction</location>
    </subcellularLocation>
    <subcellularLocation>
        <location evidence="1">Cell junction</location>
        <location evidence="1">Tight junction</location>
    </subcellularLocation>
</comment>
<dbReference type="Pfam" id="PF13927">
    <property type="entry name" value="Ig_3"/>
    <property type="match status" value="1"/>
</dbReference>
<dbReference type="CDD" id="cd00096">
    <property type="entry name" value="Ig"/>
    <property type="match status" value="1"/>
</dbReference>
<evidence type="ECO:0000256" key="7">
    <source>
        <dbReference type="SAM" id="Phobius"/>
    </source>
</evidence>
<evidence type="ECO:0000313" key="11">
    <source>
        <dbReference type="Proteomes" id="UP000008672"/>
    </source>
</evidence>
<evidence type="ECO:0000256" key="4">
    <source>
        <dbReference type="ARBA" id="ARBA00022949"/>
    </source>
</evidence>
<evidence type="ECO:0000256" key="1">
    <source>
        <dbReference type="ARBA" id="ARBA00004435"/>
    </source>
</evidence>
<dbReference type="SUPFAM" id="SSF48726">
    <property type="entry name" value="Immunoglobulin"/>
    <property type="match status" value="2"/>
</dbReference>
<dbReference type="GO" id="GO:0016323">
    <property type="term" value="C:basolateral plasma membrane"/>
    <property type="evidence" value="ECO:0007669"/>
    <property type="project" value="UniProtKB-SubCell"/>
</dbReference>
<feature type="region of interest" description="Disordered" evidence="6">
    <location>
        <begin position="349"/>
        <end position="402"/>
    </location>
</feature>
<feature type="compositionally biased region" description="Polar residues" evidence="6">
    <location>
        <begin position="384"/>
        <end position="397"/>
    </location>
</feature>
<dbReference type="InterPro" id="IPR036179">
    <property type="entry name" value="Ig-like_dom_sf"/>
</dbReference>
<reference evidence="11" key="1">
    <citation type="submission" date="2011-08" db="EMBL/GenBank/DDBJ databases">
        <title>The draft genome of Latimeria chalumnae.</title>
        <authorList>
            <person name="Di Palma F."/>
            <person name="Alfoldi J."/>
            <person name="Johnson J."/>
            <person name="Berlin A."/>
            <person name="Gnerre S."/>
            <person name="Jaffe D."/>
            <person name="MacCallum I."/>
            <person name="Young S."/>
            <person name="Walker B.J."/>
            <person name="Lander E."/>
            <person name="Lindblad-Toh K."/>
        </authorList>
    </citation>
    <scope>NUCLEOTIDE SEQUENCE [LARGE SCALE GENOMIC DNA]</scope>
    <source>
        <strain evidence="11">Wild caught</strain>
    </source>
</reference>
<dbReference type="InterPro" id="IPR013783">
    <property type="entry name" value="Ig-like_fold"/>
</dbReference>
<organism evidence="10 11">
    <name type="scientific">Latimeria chalumnae</name>
    <name type="common">Coelacanth</name>
    <dbReference type="NCBI Taxonomy" id="7897"/>
    <lineage>
        <taxon>Eukaryota</taxon>
        <taxon>Metazoa</taxon>
        <taxon>Chordata</taxon>
        <taxon>Craniata</taxon>
        <taxon>Vertebrata</taxon>
        <taxon>Euteleostomi</taxon>
        <taxon>Coelacanthiformes</taxon>
        <taxon>Coelacanthidae</taxon>
        <taxon>Latimeria</taxon>
    </lineage>
</organism>